<accession>A0A9P8UC06</accession>
<reference evidence="1" key="1">
    <citation type="journal article" date="2021" name="Nat. Commun.">
        <title>Genetic determinants of endophytism in the Arabidopsis root mycobiome.</title>
        <authorList>
            <person name="Mesny F."/>
            <person name="Miyauchi S."/>
            <person name="Thiergart T."/>
            <person name="Pickel B."/>
            <person name="Atanasova L."/>
            <person name="Karlsson M."/>
            <person name="Huettel B."/>
            <person name="Barry K.W."/>
            <person name="Haridas S."/>
            <person name="Chen C."/>
            <person name="Bauer D."/>
            <person name="Andreopoulos W."/>
            <person name="Pangilinan J."/>
            <person name="LaButti K."/>
            <person name="Riley R."/>
            <person name="Lipzen A."/>
            <person name="Clum A."/>
            <person name="Drula E."/>
            <person name="Henrissat B."/>
            <person name="Kohler A."/>
            <person name="Grigoriev I.V."/>
            <person name="Martin F.M."/>
            <person name="Hacquard S."/>
        </authorList>
    </citation>
    <scope>NUCLEOTIDE SEQUENCE</scope>
    <source>
        <strain evidence="1">MPI-SDFR-AT-0073</strain>
    </source>
</reference>
<dbReference type="Proteomes" id="UP000758603">
    <property type="component" value="Unassembled WGS sequence"/>
</dbReference>
<dbReference type="OrthoDB" id="2943660at2759"/>
<dbReference type="AlphaFoldDB" id="A0A9P8UC06"/>
<organism evidence="1 2">
    <name type="scientific">Truncatella angustata</name>
    <dbReference type="NCBI Taxonomy" id="152316"/>
    <lineage>
        <taxon>Eukaryota</taxon>
        <taxon>Fungi</taxon>
        <taxon>Dikarya</taxon>
        <taxon>Ascomycota</taxon>
        <taxon>Pezizomycotina</taxon>
        <taxon>Sordariomycetes</taxon>
        <taxon>Xylariomycetidae</taxon>
        <taxon>Amphisphaeriales</taxon>
        <taxon>Sporocadaceae</taxon>
        <taxon>Truncatella</taxon>
    </lineage>
</organism>
<dbReference type="RefSeq" id="XP_045953301.1">
    <property type="nucleotide sequence ID" value="XM_046103867.1"/>
</dbReference>
<evidence type="ECO:0000313" key="2">
    <source>
        <dbReference type="Proteomes" id="UP000758603"/>
    </source>
</evidence>
<evidence type="ECO:0000313" key="1">
    <source>
        <dbReference type="EMBL" id="KAH6646787.1"/>
    </source>
</evidence>
<sequence>MCVTCSHRGIECSYSKGDGLAVLEMDISNLEVENNQLREALGLLCTRPEHNAHEIFKRLRTTNDPIAVLQSVTDAKLLLNNPPAASI</sequence>
<keyword evidence="2" id="KW-1185">Reference proteome</keyword>
<proteinExistence type="predicted"/>
<name>A0A9P8UC06_9PEZI</name>
<protein>
    <submittedName>
        <fullName evidence="1">Uncharacterized protein</fullName>
    </submittedName>
</protein>
<comment type="caution">
    <text evidence="1">The sequence shown here is derived from an EMBL/GenBank/DDBJ whole genome shotgun (WGS) entry which is preliminary data.</text>
</comment>
<gene>
    <name evidence="1" type="ORF">BKA67DRAFT_580578</name>
</gene>
<dbReference type="GeneID" id="70132758"/>
<dbReference type="EMBL" id="JAGPXC010000009">
    <property type="protein sequence ID" value="KAH6646787.1"/>
    <property type="molecule type" value="Genomic_DNA"/>
</dbReference>